<evidence type="ECO:0000313" key="3">
    <source>
        <dbReference type="EMBL" id="GCE94401.1"/>
    </source>
</evidence>
<evidence type="ECO:0000256" key="2">
    <source>
        <dbReference type="SAM" id="SignalP"/>
    </source>
</evidence>
<feature type="chain" id="PRO_5046136718" description="Carboxypeptidase regulatory-like domain-containing protein" evidence="2">
    <location>
        <begin position="23"/>
        <end position="171"/>
    </location>
</feature>
<name>A0A5M3T923_LIMPL</name>
<sequence length="171" mass="18310">MNWKLCISLLFWTIAIPESAIAHGVIVQSQTTSAIKINAAYDSGTPMVNAEVRIYTPQDPSTPWMTGNTDDNGQFLFIPDHDNSGLWEATVRQAGHGALIAIPVSPPGEEVSDSTQNAIASNSASSPVQKWVAAAAVIWGFIGTALFFTRLKPSDDVGDDSPHITSQESQN</sequence>
<keyword evidence="4" id="KW-1185">Reference proteome</keyword>
<evidence type="ECO:0000256" key="1">
    <source>
        <dbReference type="SAM" id="Phobius"/>
    </source>
</evidence>
<dbReference type="RefSeq" id="WP_006618928.1">
    <property type="nucleotide sequence ID" value="NZ_BIMW01000096.1"/>
</dbReference>
<proteinExistence type="predicted"/>
<keyword evidence="1" id="KW-1133">Transmembrane helix</keyword>
<accession>A0A5M3T923</accession>
<dbReference type="GeneID" id="301683299"/>
<keyword evidence="1" id="KW-0812">Transmembrane</keyword>
<reference evidence="3 4" key="1">
    <citation type="journal article" date="2019" name="J Genomics">
        <title>The Draft Genome of a Hydrogen-producing Cyanobacterium, Arthrospira platensis NIES-46.</title>
        <authorList>
            <person name="Suzuki S."/>
            <person name="Yamaguchi H."/>
            <person name="Kawachi M."/>
        </authorList>
    </citation>
    <scope>NUCLEOTIDE SEQUENCE [LARGE SCALE GENOMIC DNA]</scope>
    <source>
        <strain evidence="3 4">NIES-46</strain>
    </source>
</reference>
<organism evidence="3 4">
    <name type="scientific">Limnospira platensis NIES-46</name>
    <dbReference type="NCBI Taxonomy" id="1236695"/>
    <lineage>
        <taxon>Bacteria</taxon>
        <taxon>Bacillati</taxon>
        <taxon>Cyanobacteriota</taxon>
        <taxon>Cyanophyceae</taxon>
        <taxon>Oscillatoriophycideae</taxon>
        <taxon>Oscillatoriales</taxon>
        <taxon>Sirenicapillariaceae</taxon>
        <taxon>Limnospira</taxon>
    </lineage>
</organism>
<comment type="caution">
    <text evidence="3">The sequence shown here is derived from an EMBL/GenBank/DDBJ whole genome shotgun (WGS) entry which is preliminary data.</text>
</comment>
<dbReference type="Proteomes" id="UP000326169">
    <property type="component" value="Unassembled WGS sequence"/>
</dbReference>
<keyword evidence="1" id="KW-0472">Membrane</keyword>
<protein>
    <recommendedName>
        <fullName evidence="5">Carboxypeptidase regulatory-like domain-containing protein</fullName>
    </recommendedName>
</protein>
<dbReference type="EMBL" id="BIMW01000096">
    <property type="protein sequence ID" value="GCE94401.1"/>
    <property type="molecule type" value="Genomic_DNA"/>
</dbReference>
<evidence type="ECO:0000313" key="4">
    <source>
        <dbReference type="Proteomes" id="UP000326169"/>
    </source>
</evidence>
<keyword evidence="2" id="KW-0732">Signal</keyword>
<gene>
    <name evidence="3" type="ORF">NIES46_24560</name>
</gene>
<feature type="transmembrane region" description="Helical" evidence="1">
    <location>
        <begin position="131"/>
        <end position="148"/>
    </location>
</feature>
<evidence type="ECO:0008006" key="5">
    <source>
        <dbReference type="Google" id="ProtNLM"/>
    </source>
</evidence>
<feature type="signal peptide" evidence="2">
    <location>
        <begin position="1"/>
        <end position="22"/>
    </location>
</feature>